<keyword evidence="2" id="KW-1185">Reference proteome</keyword>
<proteinExistence type="predicted"/>
<dbReference type="Gene3D" id="1.10.150.240">
    <property type="entry name" value="Putative phosphatase, domain 2"/>
    <property type="match status" value="1"/>
</dbReference>
<evidence type="ECO:0000313" key="2">
    <source>
        <dbReference type="Proteomes" id="UP001589793"/>
    </source>
</evidence>
<protein>
    <submittedName>
        <fullName evidence="1">HAD family hydrolase</fullName>
        <ecNumber evidence="1">3.-.-.-</ecNumber>
    </submittedName>
</protein>
<name>A0ABV6REY7_9MICO</name>
<dbReference type="NCBIfam" id="TIGR01509">
    <property type="entry name" value="HAD-SF-IA-v3"/>
    <property type="match status" value="1"/>
</dbReference>
<dbReference type="PRINTS" id="PR00413">
    <property type="entry name" value="HADHALOGNASE"/>
</dbReference>
<dbReference type="InterPro" id="IPR036412">
    <property type="entry name" value="HAD-like_sf"/>
</dbReference>
<dbReference type="InterPro" id="IPR023214">
    <property type="entry name" value="HAD_sf"/>
</dbReference>
<accession>A0ABV6REY7</accession>
<dbReference type="SUPFAM" id="SSF56784">
    <property type="entry name" value="HAD-like"/>
    <property type="match status" value="1"/>
</dbReference>
<sequence length="219" mass="22296">MTVSPASASTVLFDLDGTLVDSIGVILSSYRHTLARFGIEGVPEPVVRSWIGRALEDSFRDVAGGDASAAAAMAATYREHNIAHHDAAVAAYPGAVALVGRLRAGGRRVGIVTSKGGSLARRGLELTGFGVVDVLVAKEDTRAHKPDPEPLQHALAMLDAGPGEAVYVGDAATDLQAAEAAGMPGIGVTWGAGARADLEARSPVAVVDTVAALAAILRA</sequence>
<comment type="caution">
    <text evidence="1">The sequence shown here is derived from an EMBL/GenBank/DDBJ whole genome shotgun (WGS) entry which is preliminary data.</text>
</comment>
<dbReference type="GO" id="GO:0016787">
    <property type="term" value="F:hydrolase activity"/>
    <property type="evidence" value="ECO:0007669"/>
    <property type="project" value="UniProtKB-KW"/>
</dbReference>
<dbReference type="EMBL" id="JBHLSV010000026">
    <property type="protein sequence ID" value="MFC0675555.1"/>
    <property type="molecule type" value="Genomic_DNA"/>
</dbReference>
<dbReference type="Proteomes" id="UP001589793">
    <property type="component" value="Unassembled WGS sequence"/>
</dbReference>
<keyword evidence="1" id="KW-0378">Hydrolase</keyword>
<dbReference type="EC" id="3.-.-.-" evidence="1"/>
<dbReference type="InterPro" id="IPR050155">
    <property type="entry name" value="HAD-like_hydrolase_sf"/>
</dbReference>
<dbReference type="SFLD" id="SFLDS00003">
    <property type="entry name" value="Haloacid_Dehalogenase"/>
    <property type="match status" value="1"/>
</dbReference>
<reference evidence="1 2" key="1">
    <citation type="submission" date="2024-09" db="EMBL/GenBank/DDBJ databases">
        <authorList>
            <person name="Sun Q."/>
            <person name="Mori K."/>
        </authorList>
    </citation>
    <scope>NUCLEOTIDE SEQUENCE [LARGE SCALE GENOMIC DNA]</scope>
    <source>
        <strain evidence="1 2">CICC 10874</strain>
    </source>
</reference>
<organism evidence="1 2">
    <name type="scientific">Brachybacterium hainanense</name>
    <dbReference type="NCBI Taxonomy" id="1541174"/>
    <lineage>
        <taxon>Bacteria</taxon>
        <taxon>Bacillati</taxon>
        <taxon>Actinomycetota</taxon>
        <taxon>Actinomycetes</taxon>
        <taxon>Micrococcales</taxon>
        <taxon>Dermabacteraceae</taxon>
        <taxon>Brachybacterium</taxon>
    </lineage>
</organism>
<gene>
    <name evidence="1" type="ORF">ACFFF6_16515</name>
</gene>
<dbReference type="RefSeq" id="WP_376982585.1">
    <property type="nucleotide sequence ID" value="NZ_JBHLSV010000026.1"/>
</dbReference>
<dbReference type="PANTHER" id="PTHR43434:SF26">
    <property type="entry name" value="PYROPHOSPHATASE PPAX"/>
    <property type="match status" value="1"/>
</dbReference>
<dbReference type="PANTHER" id="PTHR43434">
    <property type="entry name" value="PHOSPHOGLYCOLATE PHOSPHATASE"/>
    <property type="match status" value="1"/>
</dbReference>
<dbReference type="SFLD" id="SFLDG01129">
    <property type="entry name" value="C1.5:_HAD__Beta-PGM__Phosphata"/>
    <property type="match status" value="1"/>
</dbReference>
<dbReference type="NCBIfam" id="TIGR01549">
    <property type="entry name" value="HAD-SF-IA-v1"/>
    <property type="match status" value="1"/>
</dbReference>
<dbReference type="Pfam" id="PF13419">
    <property type="entry name" value="HAD_2"/>
    <property type="match status" value="1"/>
</dbReference>
<dbReference type="Gene3D" id="3.40.50.1000">
    <property type="entry name" value="HAD superfamily/HAD-like"/>
    <property type="match status" value="1"/>
</dbReference>
<dbReference type="InterPro" id="IPR041492">
    <property type="entry name" value="HAD_2"/>
</dbReference>
<evidence type="ECO:0000313" key="1">
    <source>
        <dbReference type="EMBL" id="MFC0675555.1"/>
    </source>
</evidence>
<dbReference type="InterPro" id="IPR006439">
    <property type="entry name" value="HAD-SF_hydro_IA"/>
</dbReference>
<dbReference type="InterPro" id="IPR023198">
    <property type="entry name" value="PGP-like_dom2"/>
</dbReference>